<feature type="region of interest" description="Disordered" evidence="1">
    <location>
        <begin position="25"/>
        <end position="93"/>
    </location>
</feature>
<keyword evidence="4" id="KW-1185">Reference proteome</keyword>
<dbReference type="Proteomes" id="UP001222027">
    <property type="component" value="Unassembled WGS sequence"/>
</dbReference>
<comment type="caution">
    <text evidence="3">The sequence shown here is derived from an EMBL/GenBank/DDBJ whole genome shotgun (WGS) entry which is preliminary data.</text>
</comment>
<keyword evidence="2" id="KW-0812">Transmembrane</keyword>
<evidence type="ECO:0000256" key="1">
    <source>
        <dbReference type="SAM" id="MobiDB-lite"/>
    </source>
</evidence>
<feature type="compositionally biased region" description="Basic and acidic residues" evidence="1">
    <location>
        <begin position="29"/>
        <end position="45"/>
    </location>
</feature>
<feature type="transmembrane region" description="Helical" evidence="2">
    <location>
        <begin position="91"/>
        <end position="109"/>
    </location>
</feature>
<reference evidence="3 4" key="1">
    <citation type="submission" date="2022-12" db="EMBL/GenBank/DDBJ databases">
        <title>Chromosome-scale assembly of the Ensete ventricosum genome.</title>
        <authorList>
            <person name="Dussert Y."/>
            <person name="Stocks J."/>
            <person name="Wendawek A."/>
            <person name="Woldeyes F."/>
            <person name="Nichols R.A."/>
            <person name="Borrell J.S."/>
        </authorList>
    </citation>
    <scope>NUCLEOTIDE SEQUENCE [LARGE SCALE GENOMIC DNA]</scope>
    <source>
        <strain evidence="4">cv. Maze</strain>
        <tissue evidence="3">Seeds</tissue>
    </source>
</reference>
<protein>
    <recommendedName>
        <fullName evidence="5">Transmembrane protein</fullName>
    </recommendedName>
</protein>
<feature type="region of interest" description="Disordered" evidence="1">
    <location>
        <begin position="111"/>
        <end position="133"/>
    </location>
</feature>
<evidence type="ECO:0000313" key="3">
    <source>
        <dbReference type="EMBL" id="KAJ8512834.1"/>
    </source>
</evidence>
<sequence>MAARPRGTGQTATCHMQHALARAAGRAITKYEKGGREHRREREASEQMSGVKEAMSSSGETTGKGPPPPSATPVGSTEVLQQRRKLPHSPTTMAVGGFLIVAAIGYFALYSKSKPGTTPADVTRASNRAPKSK</sequence>
<keyword evidence="2" id="KW-1133">Transmembrane helix</keyword>
<evidence type="ECO:0000256" key="2">
    <source>
        <dbReference type="SAM" id="Phobius"/>
    </source>
</evidence>
<gene>
    <name evidence="3" type="ORF">OPV22_003268</name>
</gene>
<keyword evidence="2" id="KW-0472">Membrane</keyword>
<evidence type="ECO:0000313" key="4">
    <source>
        <dbReference type="Proteomes" id="UP001222027"/>
    </source>
</evidence>
<proteinExistence type="predicted"/>
<name>A0AAV8S0E5_ENSVE</name>
<dbReference type="EMBL" id="JAQQAF010000001">
    <property type="protein sequence ID" value="KAJ8512834.1"/>
    <property type="molecule type" value="Genomic_DNA"/>
</dbReference>
<accession>A0AAV8S0E5</accession>
<organism evidence="3 4">
    <name type="scientific">Ensete ventricosum</name>
    <name type="common">Abyssinian banana</name>
    <name type="synonym">Musa ensete</name>
    <dbReference type="NCBI Taxonomy" id="4639"/>
    <lineage>
        <taxon>Eukaryota</taxon>
        <taxon>Viridiplantae</taxon>
        <taxon>Streptophyta</taxon>
        <taxon>Embryophyta</taxon>
        <taxon>Tracheophyta</taxon>
        <taxon>Spermatophyta</taxon>
        <taxon>Magnoliopsida</taxon>
        <taxon>Liliopsida</taxon>
        <taxon>Zingiberales</taxon>
        <taxon>Musaceae</taxon>
        <taxon>Ensete</taxon>
    </lineage>
</organism>
<evidence type="ECO:0008006" key="5">
    <source>
        <dbReference type="Google" id="ProtNLM"/>
    </source>
</evidence>
<dbReference type="AlphaFoldDB" id="A0AAV8S0E5"/>